<dbReference type="SUPFAM" id="SSF48452">
    <property type="entry name" value="TPR-like"/>
    <property type="match status" value="1"/>
</dbReference>
<feature type="non-terminal residue" evidence="1">
    <location>
        <position position="1"/>
    </location>
</feature>
<name>X0SUT1_9ZZZZ</name>
<dbReference type="AlphaFoldDB" id="X0SUT1"/>
<proteinExistence type="predicted"/>
<dbReference type="EMBL" id="BARS01005801">
    <property type="protein sequence ID" value="GAF78906.1"/>
    <property type="molecule type" value="Genomic_DNA"/>
</dbReference>
<accession>X0SUT1</accession>
<gene>
    <name evidence="1" type="ORF">S01H1_11381</name>
</gene>
<comment type="caution">
    <text evidence="1">The sequence shown here is derived from an EMBL/GenBank/DDBJ whole genome shotgun (WGS) entry which is preliminary data.</text>
</comment>
<dbReference type="InterPro" id="IPR011990">
    <property type="entry name" value="TPR-like_helical_dom_sf"/>
</dbReference>
<dbReference type="Pfam" id="PF14559">
    <property type="entry name" value="TPR_19"/>
    <property type="match status" value="1"/>
</dbReference>
<dbReference type="Gene3D" id="1.25.40.10">
    <property type="entry name" value="Tetratricopeptide repeat domain"/>
    <property type="match status" value="1"/>
</dbReference>
<evidence type="ECO:0000313" key="1">
    <source>
        <dbReference type="EMBL" id="GAF78906.1"/>
    </source>
</evidence>
<sequence>AKFHNPKEAIHLAERACQLTKYENPDLLDTLATAYAATGNFSDAVKTSEMALEQAQSANQHKLAAQIQKRLQLFKSGQPYHEP</sequence>
<organism evidence="1">
    <name type="scientific">marine sediment metagenome</name>
    <dbReference type="NCBI Taxonomy" id="412755"/>
    <lineage>
        <taxon>unclassified sequences</taxon>
        <taxon>metagenomes</taxon>
        <taxon>ecological metagenomes</taxon>
    </lineage>
</organism>
<protein>
    <submittedName>
        <fullName evidence="1">Uncharacterized protein</fullName>
    </submittedName>
</protein>
<reference evidence="1" key="1">
    <citation type="journal article" date="2014" name="Front. Microbiol.">
        <title>High frequency of phylogenetically diverse reductive dehalogenase-homologous genes in deep subseafloor sedimentary metagenomes.</title>
        <authorList>
            <person name="Kawai M."/>
            <person name="Futagami T."/>
            <person name="Toyoda A."/>
            <person name="Takaki Y."/>
            <person name="Nishi S."/>
            <person name="Hori S."/>
            <person name="Arai W."/>
            <person name="Tsubouchi T."/>
            <person name="Morono Y."/>
            <person name="Uchiyama I."/>
            <person name="Ito T."/>
            <person name="Fujiyama A."/>
            <person name="Inagaki F."/>
            <person name="Takami H."/>
        </authorList>
    </citation>
    <scope>NUCLEOTIDE SEQUENCE</scope>
    <source>
        <strain evidence="1">Expedition CK06-06</strain>
    </source>
</reference>